<name>A0A4Z2HRU6_9TELE</name>
<dbReference type="AlphaFoldDB" id="A0A4Z2HRU6"/>
<proteinExistence type="predicted"/>
<evidence type="ECO:0000256" key="1">
    <source>
        <dbReference type="SAM" id="MobiDB-lite"/>
    </source>
</evidence>
<reference evidence="2 3" key="1">
    <citation type="submission" date="2019-03" db="EMBL/GenBank/DDBJ databases">
        <title>First draft genome of Liparis tanakae, snailfish: a comprehensive survey of snailfish specific genes.</title>
        <authorList>
            <person name="Kim W."/>
            <person name="Song I."/>
            <person name="Jeong J.-H."/>
            <person name="Kim D."/>
            <person name="Kim S."/>
            <person name="Ryu S."/>
            <person name="Song J.Y."/>
            <person name="Lee S.K."/>
        </authorList>
    </citation>
    <scope>NUCLEOTIDE SEQUENCE [LARGE SCALE GENOMIC DNA]</scope>
    <source>
        <tissue evidence="2">Muscle</tissue>
    </source>
</reference>
<accession>A0A4Z2HRU6</accession>
<feature type="compositionally biased region" description="Basic residues" evidence="1">
    <location>
        <begin position="1"/>
        <end position="11"/>
    </location>
</feature>
<sequence>MAAWATRRRRLSRSDTPLRDNTVSRHAASAEALKRPQPLDVFDVADETPTTGSEKKRRREKERDKINEKNTS</sequence>
<evidence type="ECO:0000313" key="2">
    <source>
        <dbReference type="EMBL" id="TNN68569.1"/>
    </source>
</evidence>
<dbReference type="EMBL" id="SRLO01000188">
    <property type="protein sequence ID" value="TNN68569.1"/>
    <property type="molecule type" value="Genomic_DNA"/>
</dbReference>
<feature type="region of interest" description="Disordered" evidence="1">
    <location>
        <begin position="1"/>
        <end position="72"/>
    </location>
</feature>
<gene>
    <name evidence="2" type="ORF">EYF80_021215</name>
</gene>
<comment type="caution">
    <text evidence="2">The sequence shown here is derived from an EMBL/GenBank/DDBJ whole genome shotgun (WGS) entry which is preliminary data.</text>
</comment>
<protein>
    <submittedName>
        <fullName evidence="2">Uncharacterized protein</fullName>
    </submittedName>
</protein>
<evidence type="ECO:0000313" key="3">
    <source>
        <dbReference type="Proteomes" id="UP000314294"/>
    </source>
</evidence>
<keyword evidence="3" id="KW-1185">Reference proteome</keyword>
<organism evidence="2 3">
    <name type="scientific">Liparis tanakae</name>
    <name type="common">Tanaka's snailfish</name>
    <dbReference type="NCBI Taxonomy" id="230148"/>
    <lineage>
        <taxon>Eukaryota</taxon>
        <taxon>Metazoa</taxon>
        <taxon>Chordata</taxon>
        <taxon>Craniata</taxon>
        <taxon>Vertebrata</taxon>
        <taxon>Euteleostomi</taxon>
        <taxon>Actinopterygii</taxon>
        <taxon>Neopterygii</taxon>
        <taxon>Teleostei</taxon>
        <taxon>Neoteleostei</taxon>
        <taxon>Acanthomorphata</taxon>
        <taxon>Eupercaria</taxon>
        <taxon>Perciformes</taxon>
        <taxon>Cottioidei</taxon>
        <taxon>Cottales</taxon>
        <taxon>Liparidae</taxon>
        <taxon>Liparis</taxon>
    </lineage>
</organism>
<dbReference type="Proteomes" id="UP000314294">
    <property type="component" value="Unassembled WGS sequence"/>
</dbReference>
<feature type="compositionally biased region" description="Basic and acidic residues" evidence="1">
    <location>
        <begin position="61"/>
        <end position="72"/>
    </location>
</feature>